<keyword evidence="3" id="KW-1185">Reference proteome</keyword>
<evidence type="ECO:0000256" key="1">
    <source>
        <dbReference type="SAM" id="MobiDB-lite"/>
    </source>
</evidence>
<name>A8XV08_CAEBR</name>
<reference evidence="2 3" key="1">
    <citation type="journal article" date="2003" name="PLoS Biol.">
        <title>The genome sequence of Caenorhabditis briggsae: a platform for comparative genomics.</title>
        <authorList>
            <person name="Stein L.D."/>
            <person name="Bao Z."/>
            <person name="Blasiar D."/>
            <person name="Blumenthal T."/>
            <person name="Brent M.R."/>
            <person name="Chen N."/>
            <person name="Chinwalla A."/>
            <person name="Clarke L."/>
            <person name="Clee C."/>
            <person name="Coghlan A."/>
            <person name="Coulson A."/>
            <person name="D'Eustachio P."/>
            <person name="Fitch D.H."/>
            <person name="Fulton L.A."/>
            <person name="Fulton R.E."/>
            <person name="Griffiths-Jones S."/>
            <person name="Harris T.W."/>
            <person name="Hillier L.W."/>
            <person name="Kamath R."/>
            <person name="Kuwabara P.E."/>
            <person name="Mardis E.R."/>
            <person name="Marra M.A."/>
            <person name="Miner T.L."/>
            <person name="Minx P."/>
            <person name="Mullikin J.C."/>
            <person name="Plumb R.W."/>
            <person name="Rogers J."/>
            <person name="Schein J.E."/>
            <person name="Sohrmann M."/>
            <person name="Spieth J."/>
            <person name="Stajich J.E."/>
            <person name="Wei C."/>
            <person name="Willey D."/>
            <person name="Wilson R.K."/>
            <person name="Durbin R."/>
            <person name="Waterston R.H."/>
        </authorList>
    </citation>
    <scope>NUCLEOTIDE SEQUENCE [LARGE SCALE GENOMIC DNA]</scope>
    <source>
        <strain evidence="2 3">AF16</strain>
    </source>
</reference>
<organism evidence="2 3">
    <name type="scientific">Caenorhabditis briggsae</name>
    <dbReference type="NCBI Taxonomy" id="6238"/>
    <lineage>
        <taxon>Eukaryota</taxon>
        <taxon>Metazoa</taxon>
        <taxon>Ecdysozoa</taxon>
        <taxon>Nematoda</taxon>
        <taxon>Chromadorea</taxon>
        <taxon>Rhabditida</taxon>
        <taxon>Rhabditina</taxon>
        <taxon>Rhabditomorpha</taxon>
        <taxon>Rhabditoidea</taxon>
        <taxon>Rhabditidae</taxon>
        <taxon>Peloderinae</taxon>
        <taxon>Caenorhabditis</taxon>
    </lineage>
</organism>
<reference evidence="2 3" key="2">
    <citation type="journal article" date="2011" name="PLoS Genet.">
        <title>Caenorhabditis briggsae recombinant inbred line genotypes reveal inter-strain incompatibility and the evolution of recombination.</title>
        <authorList>
            <person name="Ross J.A."/>
            <person name="Koboldt D.C."/>
            <person name="Staisch J.E."/>
            <person name="Chamberlin H.M."/>
            <person name="Gupta B.P."/>
            <person name="Miller R.D."/>
            <person name="Baird S.E."/>
            <person name="Haag E.S."/>
        </authorList>
    </citation>
    <scope>NUCLEOTIDE SEQUENCE [LARGE SCALE GENOMIC DNA]</scope>
    <source>
        <strain evidence="2 3">AF16</strain>
    </source>
</reference>
<feature type="compositionally biased region" description="Low complexity" evidence="1">
    <location>
        <begin position="48"/>
        <end position="58"/>
    </location>
</feature>
<feature type="region of interest" description="Disordered" evidence="1">
    <location>
        <begin position="22"/>
        <end position="61"/>
    </location>
</feature>
<accession>A8XV08</accession>
<proteinExistence type="predicted"/>
<feature type="compositionally biased region" description="Polar residues" evidence="1">
    <location>
        <begin position="22"/>
        <end position="37"/>
    </location>
</feature>
<dbReference type="HOGENOM" id="CLU_2239009_0_0_1"/>
<dbReference type="GeneID" id="8579462"/>
<dbReference type="Proteomes" id="UP000008549">
    <property type="component" value="Unassembled WGS sequence"/>
</dbReference>
<dbReference type="AlphaFoldDB" id="A8XV08"/>
<dbReference type="EMBL" id="HE601047">
    <property type="protein sequence ID" value="CAP36475.2"/>
    <property type="molecule type" value="Genomic_DNA"/>
</dbReference>
<dbReference type="eggNOG" id="ENOG502TIRA">
    <property type="taxonomic scope" value="Eukaryota"/>
</dbReference>
<dbReference type="InParanoid" id="A8XV08"/>
<dbReference type="WormBase" id="CBG19181">
    <property type="protein sequence ID" value="CBP04458"/>
    <property type="gene ID" value="WBGene00038446"/>
</dbReference>
<evidence type="ECO:0000313" key="4">
    <source>
        <dbReference type="WormBase" id="CBG19181"/>
    </source>
</evidence>
<protein>
    <submittedName>
        <fullName evidence="2">Protein CBG19181</fullName>
    </submittedName>
</protein>
<dbReference type="RefSeq" id="XP_045096711.1">
    <property type="nucleotide sequence ID" value="XM_045237951.1"/>
</dbReference>
<sequence length="105" mass="12051">MLVANKKKSFLMKLLKFVGRGNQVQSSKSCLAQSTSNERNRDKDRQSTRSSHTSSQCRRFWKRTNSRWQPSAVEQLSPLNNAVHPYLSQSTGSFRLTRNPNPHCV</sequence>
<evidence type="ECO:0000313" key="3">
    <source>
        <dbReference type="Proteomes" id="UP000008549"/>
    </source>
</evidence>
<dbReference type="CTD" id="8579462"/>
<evidence type="ECO:0000313" key="2">
    <source>
        <dbReference type="EMBL" id="CAP36475.2"/>
    </source>
</evidence>
<dbReference type="KEGG" id="cbr:CBG_19181"/>
<gene>
    <name evidence="2 4" type="ORF">CBG19181</name>
    <name evidence="2" type="ORF">CBG_19181</name>
</gene>
<feature type="compositionally biased region" description="Basic and acidic residues" evidence="1">
    <location>
        <begin position="38"/>
        <end position="47"/>
    </location>
</feature>